<feature type="region of interest" description="Disordered" evidence="1">
    <location>
        <begin position="1"/>
        <end position="30"/>
    </location>
</feature>
<feature type="region of interest" description="Disordered" evidence="1">
    <location>
        <begin position="51"/>
        <end position="71"/>
    </location>
</feature>
<keyword evidence="2" id="KW-1185">Reference proteome</keyword>
<evidence type="ECO:0000313" key="3">
    <source>
        <dbReference type="WBParaSite" id="nRc.2.0.1.t06045-RA"/>
    </source>
</evidence>
<dbReference type="AlphaFoldDB" id="A0A915HW73"/>
<evidence type="ECO:0000313" key="2">
    <source>
        <dbReference type="Proteomes" id="UP000887565"/>
    </source>
</evidence>
<dbReference type="Proteomes" id="UP000887565">
    <property type="component" value="Unplaced"/>
</dbReference>
<reference evidence="3" key="1">
    <citation type="submission" date="2022-11" db="UniProtKB">
        <authorList>
            <consortium name="WormBaseParasite"/>
        </authorList>
    </citation>
    <scope>IDENTIFICATION</scope>
</reference>
<organism evidence="2 3">
    <name type="scientific">Romanomermis culicivorax</name>
    <name type="common">Nematode worm</name>
    <dbReference type="NCBI Taxonomy" id="13658"/>
    <lineage>
        <taxon>Eukaryota</taxon>
        <taxon>Metazoa</taxon>
        <taxon>Ecdysozoa</taxon>
        <taxon>Nematoda</taxon>
        <taxon>Enoplea</taxon>
        <taxon>Dorylaimia</taxon>
        <taxon>Mermithida</taxon>
        <taxon>Mermithoidea</taxon>
        <taxon>Mermithidae</taxon>
        <taxon>Romanomermis</taxon>
    </lineage>
</organism>
<name>A0A915HW73_ROMCU</name>
<protein>
    <submittedName>
        <fullName evidence="3">Uncharacterized protein</fullName>
    </submittedName>
</protein>
<proteinExistence type="predicted"/>
<evidence type="ECO:0000256" key="1">
    <source>
        <dbReference type="SAM" id="MobiDB-lite"/>
    </source>
</evidence>
<dbReference type="WBParaSite" id="nRc.2.0.1.t06045-RA">
    <property type="protein sequence ID" value="nRc.2.0.1.t06045-RA"/>
    <property type="gene ID" value="nRc.2.0.1.g06045"/>
</dbReference>
<accession>A0A915HW73</accession>
<sequence>MYTSSRCRADANQYGHSHHQSQSHHNKDQYDSCCNHTHGWDDHYEDGYDNCNNYHSHPPSPSSDQCHQCHY</sequence>